<accession>A0ABW3LM53</accession>
<dbReference type="InterPro" id="IPR006357">
    <property type="entry name" value="HAD-SF_hydro_IIA"/>
</dbReference>
<comment type="caution">
    <text evidence="7">The sequence shown here is derived from an EMBL/GenBank/DDBJ whole genome shotgun (WGS) entry which is preliminary data.</text>
</comment>
<dbReference type="Proteomes" id="UP001597040">
    <property type="component" value="Unassembled WGS sequence"/>
</dbReference>
<keyword evidence="4 7" id="KW-0378">Hydrolase</keyword>
<evidence type="ECO:0000313" key="8">
    <source>
        <dbReference type="Proteomes" id="UP001597040"/>
    </source>
</evidence>
<dbReference type="Pfam" id="PF13242">
    <property type="entry name" value="Hydrolase_like"/>
    <property type="match status" value="1"/>
</dbReference>
<comment type="similarity">
    <text evidence="2 6">Belongs to the HAD-like hydrolase superfamily. NagD family.</text>
</comment>
<keyword evidence="5 6" id="KW-0460">Magnesium</keyword>
<evidence type="ECO:0000313" key="7">
    <source>
        <dbReference type="EMBL" id="MFD1039465.1"/>
    </source>
</evidence>
<proteinExistence type="inferred from homology"/>
<dbReference type="PANTHER" id="PTHR19288">
    <property type="entry name" value="4-NITROPHENYLPHOSPHATASE-RELATED"/>
    <property type="match status" value="1"/>
</dbReference>
<sequence>MDYKETTREVKKYSGYLIDLDGTMYRGNKVIDAAGDFVEVLNQSDIPYLFVTNNSSKTPAAVSDKLNSMNIMATPKHVLTSSMATAKYMKRINPSARCYVIGEEGLIQAIQQEGLIVTEENCDFVVVGLDRNISYEKLTIACLAIRNGATFISTNSDVAIPSERGLLPGNGAITSVITVSTGIAPIFIGKPEAIIMNEALKLLRLSKNEALMVGDNYNTDILAGIHAGIDTLMVYTGVTSYTSYHSLEVKPTYHVHNLYEWISKIKAVH</sequence>
<gene>
    <name evidence="7" type="ORF">ACFQ3N_13835</name>
</gene>
<evidence type="ECO:0000256" key="3">
    <source>
        <dbReference type="ARBA" id="ARBA00022723"/>
    </source>
</evidence>
<dbReference type="Pfam" id="PF13344">
    <property type="entry name" value="Hydrolase_6"/>
    <property type="match status" value="1"/>
</dbReference>
<name>A0ABW3LM53_9BACI</name>
<dbReference type="NCBIfam" id="TIGR01460">
    <property type="entry name" value="HAD-SF-IIA"/>
    <property type="match status" value="1"/>
</dbReference>
<evidence type="ECO:0000256" key="4">
    <source>
        <dbReference type="ARBA" id="ARBA00022801"/>
    </source>
</evidence>
<evidence type="ECO:0000256" key="6">
    <source>
        <dbReference type="PIRNR" id="PIRNR000915"/>
    </source>
</evidence>
<dbReference type="PANTHER" id="PTHR19288:SF46">
    <property type="entry name" value="HALOACID DEHALOGENASE-LIKE HYDROLASE DOMAIN-CONTAINING PROTEIN 2"/>
    <property type="match status" value="1"/>
</dbReference>
<reference evidence="8" key="1">
    <citation type="journal article" date="2019" name="Int. J. Syst. Evol. Microbiol.">
        <title>The Global Catalogue of Microorganisms (GCM) 10K type strain sequencing project: providing services to taxonomists for standard genome sequencing and annotation.</title>
        <authorList>
            <consortium name="The Broad Institute Genomics Platform"/>
            <consortium name="The Broad Institute Genome Sequencing Center for Infectious Disease"/>
            <person name="Wu L."/>
            <person name="Ma J."/>
        </authorList>
    </citation>
    <scope>NUCLEOTIDE SEQUENCE [LARGE SCALE GENOMIC DNA]</scope>
    <source>
        <strain evidence="8">CCUG 56754</strain>
    </source>
</reference>
<dbReference type="RefSeq" id="WP_390363126.1">
    <property type="nucleotide sequence ID" value="NZ_JBHTKJ010000036.1"/>
</dbReference>
<evidence type="ECO:0000256" key="2">
    <source>
        <dbReference type="ARBA" id="ARBA00006696"/>
    </source>
</evidence>
<dbReference type="EMBL" id="JBHTKJ010000036">
    <property type="protein sequence ID" value="MFD1039465.1"/>
    <property type="molecule type" value="Genomic_DNA"/>
</dbReference>
<dbReference type="NCBIfam" id="TIGR01457">
    <property type="entry name" value="HAD-SF-IIA-hyp2"/>
    <property type="match status" value="1"/>
</dbReference>
<comment type="function">
    <text evidence="6">Catalyzes the dephosphorylation of 2-6 carbon acid sugars in vitro.</text>
</comment>
<dbReference type="InterPro" id="IPR006354">
    <property type="entry name" value="HAD-SF_hydro_IIA_hyp1"/>
</dbReference>
<evidence type="ECO:0000256" key="1">
    <source>
        <dbReference type="ARBA" id="ARBA00001946"/>
    </source>
</evidence>
<dbReference type="GO" id="GO:0016787">
    <property type="term" value="F:hydrolase activity"/>
    <property type="evidence" value="ECO:0007669"/>
    <property type="project" value="UniProtKB-KW"/>
</dbReference>
<dbReference type="InterPro" id="IPR023214">
    <property type="entry name" value="HAD_sf"/>
</dbReference>
<dbReference type="EC" id="3.1.3.-" evidence="6"/>
<organism evidence="7 8">
    <name type="scientific">Virgibacillus byunsanensis</name>
    <dbReference type="NCBI Taxonomy" id="570945"/>
    <lineage>
        <taxon>Bacteria</taxon>
        <taxon>Bacillati</taxon>
        <taxon>Bacillota</taxon>
        <taxon>Bacilli</taxon>
        <taxon>Bacillales</taxon>
        <taxon>Bacillaceae</taxon>
        <taxon>Virgibacillus</taxon>
    </lineage>
</organism>
<dbReference type="SFLD" id="SFLDS00003">
    <property type="entry name" value="Haloacid_Dehalogenase"/>
    <property type="match status" value="1"/>
</dbReference>
<dbReference type="SFLD" id="SFLDG01139">
    <property type="entry name" value="C2.A:_Pyridoxal_Phosphate_Phos"/>
    <property type="match status" value="1"/>
</dbReference>
<dbReference type="Gene3D" id="3.40.50.1000">
    <property type="entry name" value="HAD superfamily/HAD-like"/>
    <property type="match status" value="2"/>
</dbReference>
<protein>
    <recommendedName>
        <fullName evidence="6">Acid sugar phosphatase</fullName>
        <ecNumber evidence="6">3.1.3.-</ecNumber>
    </recommendedName>
</protein>
<dbReference type="InterPro" id="IPR036412">
    <property type="entry name" value="HAD-like_sf"/>
</dbReference>
<dbReference type="PIRSF" id="PIRSF000915">
    <property type="entry name" value="PGP-type_phosphatase"/>
    <property type="match status" value="1"/>
</dbReference>
<keyword evidence="8" id="KW-1185">Reference proteome</keyword>
<comment type="cofactor">
    <cofactor evidence="1 6">
        <name>Mg(2+)</name>
        <dbReference type="ChEBI" id="CHEBI:18420"/>
    </cofactor>
</comment>
<dbReference type="CDD" id="cd07530">
    <property type="entry name" value="HAD_Pase_UmpH-like"/>
    <property type="match status" value="1"/>
</dbReference>
<dbReference type="SUPFAM" id="SSF56784">
    <property type="entry name" value="HAD-like"/>
    <property type="match status" value="1"/>
</dbReference>
<evidence type="ECO:0000256" key="5">
    <source>
        <dbReference type="ARBA" id="ARBA00022842"/>
    </source>
</evidence>
<keyword evidence="3 6" id="KW-0479">Metal-binding</keyword>